<proteinExistence type="predicted"/>
<accession>A0A2H1VAD6</accession>
<gene>
    <name evidence="1" type="ORF">SFRICE_005711</name>
</gene>
<evidence type="ECO:0000313" key="1">
    <source>
        <dbReference type="EMBL" id="SOQ37787.1"/>
    </source>
</evidence>
<name>A0A2H1VAD6_SPOFR</name>
<reference evidence="1" key="1">
    <citation type="submission" date="2016-07" db="EMBL/GenBank/DDBJ databases">
        <authorList>
            <person name="Bretaudeau A."/>
        </authorList>
    </citation>
    <scope>NUCLEOTIDE SEQUENCE</scope>
    <source>
        <strain evidence="1">Rice</strain>
        <tissue evidence="1">Whole body</tissue>
    </source>
</reference>
<organism evidence="1">
    <name type="scientific">Spodoptera frugiperda</name>
    <name type="common">Fall armyworm</name>
    <dbReference type="NCBI Taxonomy" id="7108"/>
    <lineage>
        <taxon>Eukaryota</taxon>
        <taxon>Metazoa</taxon>
        <taxon>Ecdysozoa</taxon>
        <taxon>Arthropoda</taxon>
        <taxon>Hexapoda</taxon>
        <taxon>Insecta</taxon>
        <taxon>Pterygota</taxon>
        <taxon>Neoptera</taxon>
        <taxon>Endopterygota</taxon>
        <taxon>Lepidoptera</taxon>
        <taxon>Glossata</taxon>
        <taxon>Ditrysia</taxon>
        <taxon>Noctuoidea</taxon>
        <taxon>Noctuidae</taxon>
        <taxon>Amphipyrinae</taxon>
        <taxon>Spodoptera</taxon>
    </lineage>
</organism>
<dbReference type="EMBL" id="ODYU01001497">
    <property type="protein sequence ID" value="SOQ37787.1"/>
    <property type="molecule type" value="Genomic_DNA"/>
</dbReference>
<dbReference type="AlphaFoldDB" id="A0A2H1VAD6"/>
<sequence length="80" mass="8900">MVKSGWTLYSGITCRIFASTNIRSDPDSGYPPAQAKQRRFARRQHTLAGDAQLARWQLAVTNWAGAVLVKCALTLRPILQ</sequence>
<protein>
    <submittedName>
        <fullName evidence="1">SFRICE_005711</fullName>
    </submittedName>
</protein>